<name>A0A975BTU5_9BACT</name>
<organism evidence="1 2">
    <name type="scientific">Desulfonema magnum</name>
    <dbReference type="NCBI Taxonomy" id="45655"/>
    <lineage>
        <taxon>Bacteria</taxon>
        <taxon>Pseudomonadati</taxon>
        <taxon>Thermodesulfobacteriota</taxon>
        <taxon>Desulfobacteria</taxon>
        <taxon>Desulfobacterales</taxon>
        <taxon>Desulfococcaceae</taxon>
        <taxon>Desulfonema</taxon>
    </lineage>
</organism>
<dbReference type="KEGG" id="dmm:dnm_076660"/>
<evidence type="ECO:0000313" key="2">
    <source>
        <dbReference type="Proteomes" id="UP000663722"/>
    </source>
</evidence>
<dbReference type="Proteomes" id="UP000663722">
    <property type="component" value="Chromosome"/>
</dbReference>
<reference evidence="1" key="1">
    <citation type="journal article" date="2021" name="Microb. Physiol.">
        <title>Proteogenomic Insights into the Physiology of Marine, Sulfate-Reducing, Filamentous Desulfonema limicola and Desulfonema magnum.</title>
        <authorList>
            <person name="Schnaars V."/>
            <person name="Wohlbrand L."/>
            <person name="Scheve S."/>
            <person name="Hinrichs C."/>
            <person name="Reinhardt R."/>
            <person name="Rabus R."/>
        </authorList>
    </citation>
    <scope>NUCLEOTIDE SEQUENCE</scope>
    <source>
        <strain evidence="1">4be13</strain>
    </source>
</reference>
<evidence type="ECO:0000313" key="1">
    <source>
        <dbReference type="EMBL" id="QTA91596.1"/>
    </source>
</evidence>
<keyword evidence="2" id="KW-1185">Reference proteome</keyword>
<protein>
    <submittedName>
        <fullName evidence="1">Uncharacterized protein</fullName>
    </submittedName>
</protein>
<accession>A0A975BTU5</accession>
<dbReference type="RefSeq" id="WP_207679311.1">
    <property type="nucleotide sequence ID" value="NZ_CP061800.1"/>
</dbReference>
<dbReference type="AlphaFoldDB" id="A0A975BTU5"/>
<proteinExistence type="predicted"/>
<gene>
    <name evidence="1" type="ORF">dnm_076660</name>
</gene>
<dbReference type="EMBL" id="CP061800">
    <property type="protein sequence ID" value="QTA91596.1"/>
    <property type="molecule type" value="Genomic_DNA"/>
</dbReference>
<sequence length="144" mass="16566">MAKFEKELATLKEMLMTAEDFKEVYGYFFDHLGENSDFLKLGKRSKNPLLKKILEAVGEQLFGEKVKVTKLLLTKIPKHRFYHGPCFINGRMSGILFFEDIDMGMLSVLMSMETYTTNFVRFSSIRMESGGDVFLCSPKSKTIH</sequence>